<dbReference type="EMBL" id="JACHHN010000004">
    <property type="protein sequence ID" value="MBB5191390.1"/>
    <property type="molecule type" value="Genomic_DNA"/>
</dbReference>
<evidence type="ECO:0000256" key="1">
    <source>
        <dbReference type="SAM" id="MobiDB-lite"/>
    </source>
</evidence>
<dbReference type="Proteomes" id="UP000543030">
    <property type="component" value="Unassembled WGS sequence"/>
</dbReference>
<feature type="region of interest" description="Disordered" evidence="1">
    <location>
        <begin position="1"/>
        <end position="33"/>
    </location>
</feature>
<reference evidence="2 3" key="1">
    <citation type="submission" date="2020-08" db="EMBL/GenBank/DDBJ databases">
        <title>Genomic Encyclopedia of Type Strains, Phase IV (KMG-IV): sequencing the most valuable type-strain genomes for metagenomic binning, comparative biology and taxonomic classification.</title>
        <authorList>
            <person name="Goeker M."/>
        </authorList>
    </citation>
    <scope>NUCLEOTIDE SEQUENCE [LARGE SCALE GENOMIC DNA]</scope>
    <source>
        <strain evidence="2 3">DSM 18233</strain>
    </source>
</reference>
<evidence type="ECO:0000313" key="3">
    <source>
        <dbReference type="Proteomes" id="UP000543030"/>
    </source>
</evidence>
<organism evidence="2 3">
    <name type="scientific">Silvimonas terrae</name>
    <dbReference type="NCBI Taxonomy" id="300266"/>
    <lineage>
        <taxon>Bacteria</taxon>
        <taxon>Pseudomonadati</taxon>
        <taxon>Pseudomonadota</taxon>
        <taxon>Betaproteobacteria</taxon>
        <taxon>Neisseriales</taxon>
        <taxon>Chitinibacteraceae</taxon>
        <taxon>Silvimonas</taxon>
    </lineage>
</organism>
<evidence type="ECO:0000313" key="2">
    <source>
        <dbReference type="EMBL" id="MBB5191390.1"/>
    </source>
</evidence>
<proteinExistence type="predicted"/>
<sequence length="50" mass="5087">MGFGGDAKSASIRSPDGAKRESGVAIGSSTVTPDSRPVAFIRATGWLGYT</sequence>
<keyword evidence="3" id="KW-1185">Reference proteome</keyword>
<dbReference type="AlphaFoldDB" id="A0A840RG46"/>
<gene>
    <name evidence="2" type="ORF">HNQ50_002120</name>
</gene>
<accession>A0A840RG46</accession>
<comment type="caution">
    <text evidence="2">The sequence shown here is derived from an EMBL/GenBank/DDBJ whole genome shotgun (WGS) entry which is preliminary data.</text>
</comment>
<protein>
    <submittedName>
        <fullName evidence="2">Uncharacterized protein</fullName>
    </submittedName>
</protein>
<name>A0A840RG46_9NEIS</name>